<dbReference type="GO" id="GO:0006520">
    <property type="term" value="P:amino acid metabolic process"/>
    <property type="evidence" value="ECO:0007669"/>
    <property type="project" value="TreeGrafter"/>
</dbReference>
<reference evidence="2 3" key="1">
    <citation type="submission" date="2016-06" db="EMBL/GenBank/DDBJ databases">
        <title>Living apart together: crosstalk between the core and supernumerary genomes in a fungal plant pathogen.</title>
        <authorList>
            <person name="Vanheule A."/>
            <person name="Audenaert K."/>
            <person name="Warris S."/>
            <person name="Van De Geest H."/>
            <person name="Schijlen E."/>
            <person name="Hofte M."/>
            <person name="De Saeger S."/>
            <person name="Haesaert G."/>
            <person name="Waalwijk C."/>
            <person name="Van Der Lee T."/>
        </authorList>
    </citation>
    <scope>NUCLEOTIDE SEQUENCE [LARGE SCALE GENOMIC DNA]</scope>
    <source>
        <strain evidence="2 3">2516</strain>
    </source>
</reference>
<dbReference type="PANTHER" id="PTHR43795">
    <property type="entry name" value="BIFUNCTIONAL ASPARTATE AMINOTRANSFERASE AND GLUTAMATE/ASPARTATE-PREPHENATE AMINOTRANSFERASE-RELATED"/>
    <property type="match status" value="1"/>
</dbReference>
<comment type="caution">
    <text evidence="2">The sequence shown here is derived from an EMBL/GenBank/DDBJ whole genome shotgun (WGS) entry which is preliminary data.</text>
</comment>
<keyword evidence="3" id="KW-1185">Reference proteome</keyword>
<dbReference type="Gene3D" id="3.90.1150.10">
    <property type="entry name" value="Aspartate Aminotransferase, domain 1"/>
    <property type="match status" value="1"/>
</dbReference>
<dbReference type="InterPro" id="IPR015421">
    <property type="entry name" value="PyrdxlP-dep_Trfase_major"/>
</dbReference>
<dbReference type="EMBL" id="LYXU01000004">
    <property type="protein sequence ID" value="OBS18848.1"/>
    <property type="molecule type" value="Genomic_DNA"/>
</dbReference>
<dbReference type="InterPro" id="IPR050478">
    <property type="entry name" value="Ethylene_sulfur-biosynth"/>
</dbReference>
<proteinExistence type="predicted"/>
<dbReference type="Proteomes" id="UP000091967">
    <property type="component" value="Unassembled WGS sequence"/>
</dbReference>
<name>A0A1B8AED8_FUSPO</name>
<dbReference type="SUPFAM" id="SSF53383">
    <property type="entry name" value="PLP-dependent transferases"/>
    <property type="match status" value="2"/>
</dbReference>
<dbReference type="SUPFAM" id="SSF56112">
    <property type="entry name" value="Protein kinase-like (PK-like)"/>
    <property type="match status" value="1"/>
</dbReference>
<dbReference type="InterPro" id="IPR015422">
    <property type="entry name" value="PyrdxlP-dep_Trfase_small"/>
</dbReference>
<protein>
    <recommendedName>
        <fullName evidence="4">Protein kinase domain-containing protein</fullName>
    </recommendedName>
</protein>
<dbReference type="GO" id="GO:0008483">
    <property type="term" value="F:transaminase activity"/>
    <property type="evidence" value="ECO:0007669"/>
    <property type="project" value="TreeGrafter"/>
</dbReference>
<dbReference type="STRING" id="36050.A0A1B8AED8"/>
<dbReference type="Gene3D" id="1.10.510.10">
    <property type="entry name" value="Transferase(Phosphotransferase) domain 1"/>
    <property type="match status" value="1"/>
</dbReference>
<dbReference type="InterPro" id="IPR015424">
    <property type="entry name" value="PyrdxlP-dep_Trfase"/>
</dbReference>
<dbReference type="InterPro" id="IPR011009">
    <property type="entry name" value="Kinase-like_dom_sf"/>
</dbReference>
<evidence type="ECO:0000313" key="2">
    <source>
        <dbReference type="EMBL" id="OBS18848.1"/>
    </source>
</evidence>
<sequence length="443" mass="50107">MGNSEPATSNVADILYPVGKILTLDARLDAASNHQLRTIQVKIKRQQLPYTFSSGAVVEEVSDFLDKSEGNQFFLKMCDRRAAEELRDEYGVPPWSDDIENVYVNGVQSGAVEAVHKGLRDVPDFLDDNGSDWDEGEDEAFLDDWQRKLYEAEVETYDRLKEYQGQYYPRLLATVKLDISPPNAILSAEQRELHQQKGFLLQYLHGFTLRDMIAKAPAAAWQDIVDQGIKTVDILGDHDIVNKDVRLDNFIIVPRIHTYQVFMIDFGLCRFRRPDESDAEWGRVKCNEDEEGFLIVTAGASQAIELSGFSLCDKCDGVLLGRPHYGNFPIDLGYRAEARIVGVSFGDVDPFSLEAVEYYEKALINAQEQGTRIKDAGVALKAMEEKMTKTLLKEKIFVTSGSDFGTDVSGWYRIVFAHERTYLLEGLERMVRAVKEFGHDSSR</sequence>
<gene>
    <name evidence="2" type="ORF">FPOA_10575</name>
</gene>
<dbReference type="PANTHER" id="PTHR43795:SF39">
    <property type="entry name" value="AMINOTRANSFERASE CLASS I_CLASSII DOMAIN-CONTAINING PROTEIN"/>
    <property type="match status" value="1"/>
</dbReference>
<evidence type="ECO:0000313" key="3">
    <source>
        <dbReference type="Proteomes" id="UP000091967"/>
    </source>
</evidence>
<accession>A0A1B8AED8</accession>
<keyword evidence="1" id="KW-0663">Pyridoxal phosphate</keyword>
<evidence type="ECO:0000256" key="1">
    <source>
        <dbReference type="ARBA" id="ARBA00022898"/>
    </source>
</evidence>
<organism evidence="2 3">
    <name type="scientific">Fusarium poae</name>
    <dbReference type="NCBI Taxonomy" id="36050"/>
    <lineage>
        <taxon>Eukaryota</taxon>
        <taxon>Fungi</taxon>
        <taxon>Dikarya</taxon>
        <taxon>Ascomycota</taxon>
        <taxon>Pezizomycotina</taxon>
        <taxon>Sordariomycetes</taxon>
        <taxon>Hypocreomycetidae</taxon>
        <taxon>Hypocreales</taxon>
        <taxon>Nectriaceae</taxon>
        <taxon>Fusarium</taxon>
    </lineage>
</organism>
<dbReference type="AlphaFoldDB" id="A0A1B8AED8"/>
<dbReference type="Gene3D" id="3.40.640.10">
    <property type="entry name" value="Type I PLP-dependent aspartate aminotransferase-like (Major domain)"/>
    <property type="match status" value="1"/>
</dbReference>
<evidence type="ECO:0008006" key="4">
    <source>
        <dbReference type="Google" id="ProtNLM"/>
    </source>
</evidence>